<proteinExistence type="predicted"/>
<evidence type="ECO:0000259" key="1">
    <source>
        <dbReference type="Pfam" id="PF01592"/>
    </source>
</evidence>
<reference evidence="2 3" key="1">
    <citation type="submission" date="2020-07" db="EMBL/GenBank/DDBJ databases">
        <authorList>
            <person name="Li M."/>
        </authorList>
    </citation>
    <scope>NUCLEOTIDE SEQUENCE [LARGE SCALE GENOMIC DNA]</scope>
    <source>
        <strain evidence="2 3">DSM 23284</strain>
    </source>
</reference>
<sequence length="147" mass="15944">MTGDADLAALYQDRVRHWAARARNDRRLSPADLTVTKKSPICGSALTLDVRAQGRTIQELGYRVRACTLGMASAAVVVATAPGRPVEETLAAEQRLRELLAGEDTRFPAPWEALEMFVAARDFPTRHGSILLPFEALAEAFSAPTPA</sequence>
<dbReference type="Pfam" id="PF01592">
    <property type="entry name" value="NifU_N"/>
    <property type="match status" value="1"/>
</dbReference>
<dbReference type="Gene3D" id="3.90.1010.10">
    <property type="match status" value="1"/>
</dbReference>
<gene>
    <name evidence="2" type="ORF">H1W37_06735</name>
</gene>
<feature type="domain" description="NIF system FeS cluster assembly NifU N-terminal" evidence="1">
    <location>
        <begin position="11"/>
        <end position="91"/>
    </location>
</feature>
<dbReference type="GO" id="GO:0051536">
    <property type="term" value="F:iron-sulfur cluster binding"/>
    <property type="evidence" value="ECO:0007669"/>
    <property type="project" value="InterPro"/>
</dbReference>
<organism evidence="2 3">
    <name type="scientific">Stappia taiwanensis</name>
    <dbReference type="NCBI Taxonomy" id="992267"/>
    <lineage>
        <taxon>Bacteria</taxon>
        <taxon>Pseudomonadati</taxon>
        <taxon>Pseudomonadota</taxon>
        <taxon>Alphaproteobacteria</taxon>
        <taxon>Hyphomicrobiales</taxon>
        <taxon>Stappiaceae</taxon>
        <taxon>Stappia</taxon>
    </lineage>
</organism>
<dbReference type="SUPFAM" id="SSF82649">
    <property type="entry name" value="SufE/NifU"/>
    <property type="match status" value="1"/>
</dbReference>
<name>A0A838XRN5_9HYPH</name>
<keyword evidence="3" id="KW-1185">Reference proteome</keyword>
<dbReference type="AlphaFoldDB" id="A0A838XRN5"/>
<reference evidence="2 3" key="2">
    <citation type="submission" date="2020-08" db="EMBL/GenBank/DDBJ databases">
        <title>Stappia taiwanensis sp. nov., isolated from a coastal thermal spring.</title>
        <authorList>
            <person name="Kampfer P."/>
        </authorList>
    </citation>
    <scope>NUCLEOTIDE SEQUENCE [LARGE SCALE GENOMIC DNA]</scope>
    <source>
        <strain evidence="2 3">DSM 23284</strain>
    </source>
</reference>
<dbReference type="GO" id="GO:0016226">
    <property type="term" value="P:iron-sulfur cluster assembly"/>
    <property type="evidence" value="ECO:0007669"/>
    <property type="project" value="InterPro"/>
</dbReference>
<evidence type="ECO:0000313" key="3">
    <source>
        <dbReference type="Proteomes" id="UP000559404"/>
    </source>
</evidence>
<dbReference type="CDD" id="cd06664">
    <property type="entry name" value="IscU_like"/>
    <property type="match status" value="1"/>
</dbReference>
<accession>A0A838XRN5</accession>
<dbReference type="EMBL" id="JACEON010000004">
    <property type="protein sequence ID" value="MBA4611338.1"/>
    <property type="molecule type" value="Genomic_DNA"/>
</dbReference>
<dbReference type="RefSeq" id="WP_181759514.1">
    <property type="nucleotide sequence ID" value="NZ_BMCR01000002.1"/>
</dbReference>
<dbReference type="GO" id="GO:0005506">
    <property type="term" value="F:iron ion binding"/>
    <property type="evidence" value="ECO:0007669"/>
    <property type="project" value="InterPro"/>
</dbReference>
<dbReference type="Proteomes" id="UP000559404">
    <property type="component" value="Unassembled WGS sequence"/>
</dbReference>
<protein>
    <submittedName>
        <fullName evidence="2">Iron-sulfur cluster assembly scaffold protein</fullName>
    </submittedName>
</protein>
<comment type="caution">
    <text evidence="2">The sequence shown here is derived from an EMBL/GenBank/DDBJ whole genome shotgun (WGS) entry which is preliminary data.</text>
</comment>
<dbReference type="InterPro" id="IPR002871">
    <property type="entry name" value="NIF_FeS_clus_asmbl_NifU_N"/>
</dbReference>
<evidence type="ECO:0000313" key="2">
    <source>
        <dbReference type="EMBL" id="MBA4611338.1"/>
    </source>
</evidence>